<evidence type="ECO:0000313" key="2">
    <source>
        <dbReference type="Proteomes" id="UP000729402"/>
    </source>
</evidence>
<gene>
    <name evidence="1" type="ORF">GUJ93_ZPchr0160g6434</name>
</gene>
<keyword evidence="2" id="KW-1185">Reference proteome</keyword>
<dbReference type="AlphaFoldDB" id="A0A8J5X2P9"/>
<protein>
    <submittedName>
        <fullName evidence="1">Uncharacterized protein</fullName>
    </submittedName>
</protein>
<dbReference type="Proteomes" id="UP000729402">
    <property type="component" value="Unassembled WGS sequence"/>
</dbReference>
<evidence type="ECO:0000313" key="1">
    <source>
        <dbReference type="EMBL" id="KAG8100911.1"/>
    </source>
</evidence>
<proteinExistence type="predicted"/>
<reference evidence="1" key="2">
    <citation type="submission" date="2021-02" db="EMBL/GenBank/DDBJ databases">
        <authorList>
            <person name="Kimball J.A."/>
            <person name="Haas M.W."/>
            <person name="Macchietto M."/>
            <person name="Kono T."/>
            <person name="Duquette J."/>
            <person name="Shao M."/>
        </authorList>
    </citation>
    <scope>NUCLEOTIDE SEQUENCE</scope>
    <source>
        <tissue evidence="1">Fresh leaf tissue</tissue>
    </source>
</reference>
<accession>A0A8J5X2P9</accession>
<comment type="caution">
    <text evidence="1">The sequence shown here is derived from an EMBL/GenBank/DDBJ whole genome shotgun (WGS) entry which is preliminary data.</text>
</comment>
<reference evidence="1" key="1">
    <citation type="journal article" date="2021" name="bioRxiv">
        <title>Whole Genome Assembly and Annotation of Northern Wild Rice, Zizania palustris L., Supports a Whole Genome Duplication in the Zizania Genus.</title>
        <authorList>
            <person name="Haas M."/>
            <person name="Kono T."/>
            <person name="Macchietto M."/>
            <person name="Millas R."/>
            <person name="McGilp L."/>
            <person name="Shao M."/>
            <person name="Duquette J."/>
            <person name="Hirsch C.N."/>
            <person name="Kimball J."/>
        </authorList>
    </citation>
    <scope>NUCLEOTIDE SEQUENCE</scope>
    <source>
        <tissue evidence="1">Fresh leaf tissue</tissue>
    </source>
</reference>
<name>A0A8J5X2P9_ZIZPA</name>
<dbReference type="EMBL" id="JAAALK010000030">
    <property type="protein sequence ID" value="KAG8100911.1"/>
    <property type="molecule type" value="Genomic_DNA"/>
</dbReference>
<sequence>MSFQDMHYPSLGMHESSFHSHPDSEAPYNYMSVYVHRGVYRTSYDDRPRRHFGPNYFRRPQLQYDSHHTQSPALSTSQVVQRWIPKHLISKPNAEYSRFYFST</sequence>
<organism evidence="1 2">
    <name type="scientific">Zizania palustris</name>
    <name type="common">Northern wild rice</name>
    <dbReference type="NCBI Taxonomy" id="103762"/>
    <lineage>
        <taxon>Eukaryota</taxon>
        <taxon>Viridiplantae</taxon>
        <taxon>Streptophyta</taxon>
        <taxon>Embryophyta</taxon>
        <taxon>Tracheophyta</taxon>
        <taxon>Spermatophyta</taxon>
        <taxon>Magnoliopsida</taxon>
        <taxon>Liliopsida</taxon>
        <taxon>Poales</taxon>
        <taxon>Poaceae</taxon>
        <taxon>BOP clade</taxon>
        <taxon>Oryzoideae</taxon>
        <taxon>Oryzeae</taxon>
        <taxon>Zizaniinae</taxon>
        <taxon>Zizania</taxon>
    </lineage>
</organism>